<dbReference type="InterPro" id="IPR010620">
    <property type="entry name" value="SBBP_repeat"/>
</dbReference>
<dbReference type="Gene3D" id="2.40.10.500">
    <property type="match status" value="1"/>
</dbReference>
<comment type="caution">
    <text evidence="2">The sequence shown here is derived from an EMBL/GenBank/DDBJ whole genome shotgun (WGS) entry which is preliminary data.</text>
</comment>
<evidence type="ECO:0000256" key="1">
    <source>
        <dbReference type="SAM" id="MobiDB-lite"/>
    </source>
</evidence>
<feature type="compositionally biased region" description="Low complexity" evidence="1">
    <location>
        <begin position="146"/>
        <end position="159"/>
    </location>
</feature>
<dbReference type="InterPro" id="IPR052918">
    <property type="entry name" value="Motility_Chemotaxis_Reg"/>
</dbReference>
<gene>
    <name evidence="2" type="ORF">KME15_05160</name>
</gene>
<reference evidence="2" key="2">
    <citation type="journal article" date="2022" name="Microbiol. Resour. Announc.">
        <title>Metagenome Sequencing to Explore Phylogenomics of Terrestrial Cyanobacteria.</title>
        <authorList>
            <person name="Ward R.D."/>
            <person name="Stajich J.E."/>
            <person name="Johansen J.R."/>
            <person name="Huntemann M."/>
            <person name="Clum A."/>
            <person name="Foster B."/>
            <person name="Foster B."/>
            <person name="Roux S."/>
            <person name="Palaniappan K."/>
            <person name="Varghese N."/>
            <person name="Mukherjee S."/>
            <person name="Reddy T.B.K."/>
            <person name="Daum C."/>
            <person name="Copeland A."/>
            <person name="Chen I.A."/>
            <person name="Ivanova N.N."/>
            <person name="Kyrpides N.C."/>
            <person name="Shapiro N."/>
            <person name="Eloe-Fadrosh E.A."/>
            <person name="Pietrasiak N."/>
        </authorList>
    </citation>
    <scope>NUCLEOTIDE SEQUENCE</scope>
    <source>
        <strain evidence="2">UHER 2000/2452</strain>
    </source>
</reference>
<organism evidence="2 3">
    <name type="scientific">Drouetiella hepatica Uher 2000/2452</name>
    <dbReference type="NCBI Taxonomy" id="904376"/>
    <lineage>
        <taxon>Bacteria</taxon>
        <taxon>Bacillati</taxon>
        <taxon>Cyanobacteriota</taxon>
        <taxon>Cyanophyceae</taxon>
        <taxon>Oculatellales</taxon>
        <taxon>Oculatellaceae</taxon>
        <taxon>Drouetiella</taxon>
    </lineage>
</organism>
<dbReference type="EMBL" id="JAHHHD010000004">
    <property type="protein sequence ID" value="MBW4658040.1"/>
    <property type="molecule type" value="Genomic_DNA"/>
</dbReference>
<dbReference type="SUPFAM" id="SSF101898">
    <property type="entry name" value="NHL repeat"/>
    <property type="match status" value="1"/>
</dbReference>
<protein>
    <submittedName>
        <fullName evidence="2">SBBP repeat-containing protein</fullName>
    </submittedName>
</protein>
<proteinExistence type="predicted"/>
<dbReference type="PANTHER" id="PTHR35580:SF1">
    <property type="entry name" value="PHYTASE-LIKE DOMAIN-CONTAINING PROTEIN"/>
    <property type="match status" value="1"/>
</dbReference>
<feature type="region of interest" description="Disordered" evidence="1">
    <location>
        <begin position="144"/>
        <end position="174"/>
    </location>
</feature>
<sequence length="564" mass="58811">MGRDRAGSTLLKAKNLGNLTSELNISRDFVGKSDLSDLYRVSLGDRSSFNLQISNLSKGAKVRLEMFTLREAKSEALKAIGRLDFSQLKGKNLSKNISFITKRTLDKNSKPLQLVLDAGEYFFRIASHKGDTVYKSIAFTSSISANSPSDPTPNNLTPNSPAPSNPNTPIPPSSLRFDRQWIRQLGTAQNDYGYGLAIVGDNLYLSGSTEGSLNGANQGDRDSFTALYTTEGALQWQRQFGSPGIDTAADIAADGSGHYYVGGVASGSSGIPDGYVSKYGGNGTQAWSKQIKLGGIEAIAGITTDNSGNVYASGLVRGIPGFTPANAYVVKYDNAGSELWSKEWSGSGSSSATGVAIDLDGNVYIAGITNATLTTDINRPLTGGDVFLAKYSASGTKLWDQTIATSAAEYARGIAVDGSGNVYITGETEGTLPGQTSAGGTDGFVAKYSATGTQQWLKQFGTAGLDESQAIATSETGYVFLTGETTGGIFGNPSAGGSDAWIAAFGTDGSLAVSTQVGTAAADETYGIAASGNTIYVLGQTLGAIADTANQGQYDDWVAKYVVT</sequence>
<dbReference type="Proteomes" id="UP000757435">
    <property type="component" value="Unassembled WGS sequence"/>
</dbReference>
<dbReference type="Gene3D" id="2.120.10.30">
    <property type="entry name" value="TolB, C-terminal domain"/>
    <property type="match status" value="1"/>
</dbReference>
<evidence type="ECO:0000313" key="2">
    <source>
        <dbReference type="EMBL" id="MBW4658040.1"/>
    </source>
</evidence>
<dbReference type="PANTHER" id="PTHR35580">
    <property type="entry name" value="CELL SURFACE GLYCOPROTEIN (S-LAYER PROTEIN)-LIKE PROTEIN"/>
    <property type="match status" value="1"/>
</dbReference>
<dbReference type="Pfam" id="PF06739">
    <property type="entry name" value="SBBP"/>
    <property type="match status" value="3"/>
</dbReference>
<feature type="compositionally biased region" description="Pro residues" evidence="1">
    <location>
        <begin position="160"/>
        <end position="172"/>
    </location>
</feature>
<dbReference type="AlphaFoldDB" id="A0A951UL98"/>
<reference evidence="2" key="1">
    <citation type="submission" date="2021-05" db="EMBL/GenBank/DDBJ databases">
        <authorList>
            <person name="Pietrasiak N."/>
            <person name="Ward R."/>
            <person name="Stajich J.E."/>
            <person name="Kurbessoian T."/>
        </authorList>
    </citation>
    <scope>NUCLEOTIDE SEQUENCE</scope>
    <source>
        <strain evidence="2">UHER 2000/2452</strain>
    </source>
</reference>
<name>A0A951UL98_9CYAN</name>
<dbReference type="InterPro" id="IPR011042">
    <property type="entry name" value="6-blade_b-propeller_TolB-like"/>
</dbReference>
<accession>A0A951UL98</accession>
<evidence type="ECO:0000313" key="3">
    <source>
        <dbReference type="Proteomes" id="UP000757435"/>
    </source>
</evidence>